<accession>A0A099YD13</accession>
<evidence type="ECO:0000313" key="2">
    <source>
        <dbReference type="Proteomes" id="UP000030001"/>
    </source>
</evidence>
<dbReference type="AlphaFoldDB" id="A0A099YD13"/>
<proteinExistence type="predicted"/>
<reference evidence="1 2" key="1">
    <citation type="submission" date="2014-09" db="EMBL/GenBank/DDBJ databases">
        <title>Lactobacillus mucosae CRL573 Genome Sequencing.</title>
        <authorList>
            <person name="Bleckwedel J."/>
            <person name="Teran L.C."/>
            <person name="Bonacina J."/>
            <person name="Saavedra L."/>
            <person name="Mozzi F.B."/>
            <person name="Raya R.R."/>
        </authorList>
    </citation>
    <scope>NUCLEOTIDE SEQUENCE [LARGE SCALE GENOMIC DNA]</scope>
    <source>
        <strain evidence="1 2">CRL573</strain>
    </source>
</reference>
<protein>
    <submittedName>
        <fullName evidence="1">Uncharacterized protein</fullName>
    </submittedName>
</protein>
<dbReference type="EMBL" id="JROC01000033">
    <property type="protein sequence ID" value="KGL66788.1"/>
    <property type="molecule type" value="Genomic_DNA"/>
</dbReference>
<evidence type="ECO:0000313" key="1">
    <source>
        <dbReference type="EMBL" id="KGL66788.1"/>
    </source>
</evidence>
<comment type="caution">
    <text evidence="1">The sequence shown here is derived from an EMBL/GenBank/DDBJ whole genome shotgun (WGS) entry which is preliminary data.</text>
</comment>
<sequence>MAVTQIQAGQKDWLSTLNSNLSQIGDFTEWSTAGITALNGLGNGKNLCWRKATQVVGNKKRVVIEIAGYVTIPSNITSNQHLEIIQLASNIYEPITTYFAQTSSVGGSPASDLEFDSSTGKITITNGYSYAIGNFGSYISMIIVA</sequence>
<gene>
    <name evidence="1" type="ORF">LX03_06975</name>
</gene>
<organism evidence="1 2">
    <name type="scientific">Limosilactobacillus mucosae</name>
    <name type="common">Lactobacillus mucosae</name>
    <dbReference type="NCBI Taxonomy" id="97478"/>
    <lineage>
        <taxon>Bacteria</taxon>
        <taxon>Bacillati</taxon>
        <taxon>Bacillota</taxon>
        <taxon>Bacilli</taxon>
        <taxon>Lactobacillales</taxon>
        <taxon>Lactobacillaceae</taxon>
        <taxon>Limosilactobacillus</taxon>
    </lineage>
</organism>
<dbReference type="Proteomes" id="UP000030001">
    <property type="component" value="Unassembled WGS sequence"/>
</dbReference>
<name>A0A099YD13_LIMMU</name>